<keyword evidence="3" id="KW-0132">Cell division</keyword>
<dbReference type="InterPro" id="IPR013685">
    <property type="entry name" value="POTRA_FtsQ_type"/>
</dbReference>
<protein>
    <submittedName>
        <fullName evidence="10">FtsQ-type POTRA domain-containing protein</fullName>
    </submittedName>
</protein>
<evidence type="ECO:0000256" key="6">
    <source>
        <dbReference type="ARBA" id="ARBA00023136"/>
    </source>
</evidence>
<evidence type="ECO:0000256" key="3">
    <source>
        <dbReference type="ARBA" id="ARBA00022618"/>
    </source>
</evidence>
<evidence type="ECO:0000256" key="4">
    <source>
        <dbReference type="ARBA" id="ARBA00022692"/>
    </source>
</evidence>
<evidence type="ECO:0000313" key="10">
    <source>
        <dbReference type="EMBL" id="MCW6037734.1"/>
    </source>
</evidence>
<dbReference type="InterPro" id="IPR034746">
    <property type="entry name" value="POTRA"/>
</dbReference>
<evidence type="ECO:0000256" key="1">
    <source>
        <dbReference type="ARBA" id="ARBA00004370"/>
    </source>
</evidence>
<dbReference type="Pfam" id="PF08478">
    <property type="entry name" value="POTRA_1"/>
    <property type="match status" value="1"/>
</dbReference>
<reference evidence="10 11" key="1">
    <citation type="submission" date="2021-08" db="EMBL/GenBank/DDBJ databases">
        <title>Draft genome sequence of Spirulina subsalsa with high tolerance to salinity and hype-accumulation of phycocyanin.</title>
        <authorList>
            <person name="Pei H."/>
            <person name="Jiang L."/>
        </authorList>
    </citation>
    <scope>NUCLEOTIDE SEQUENCE [LARGE SCALE GENOMIC DNA]</scope>
    <source>
        <strain evidence="10 11">FACHB-351</strain>
    </source>
</reference>
<accession>A0ABT3L9F8</accession>
<dbReference type="EMBL" id="JAIHOM010000086">
    <property type="protein sequence ID" value="MCW6037734.1"/>
    <property type="molecule type" value="Genomic_DNA"/>
</dbReference>
<organism evidence="10 11">
    <name type="scientific">Spirulina subsalsa FACHB-351</name>
    <dbReference type="NCBI Taxonomy" id="234711"/>
    <lineage>
        <taxon>Bacteria</taxon>
        <taxon>Bacillati</taxon>
        <taxon>Cyanobacteriota</taxon>
        <taxon>Cyanophyceae</taxon>
        <taxon>Spirulinales</taxon>
        <taxon>Spirulinaceae</taxon>
        <taxon>Spirulina</taxon>
    </lineage>
</organism>
<keyword evidence="5 8" id="KW-1133">Transmembrane helix</keyword>
<dbReference type="InterPro" id="IPR050487">
    <property type="entry name" value="FtsQ_DivIB"/>
</dbReference>
<evidence type="ECO:0000256" key="7">
    <source>
        <dbReference type="ARBA" id="ARBA00023306"/>
    </source>
</evidence>
<keyword evidence="7" id="KW-0131">Cell cycle</keyword>
<evidence type="ECO:0000256" key="5">
    <source>
        <dbReference type="ARBA" id="ARBA00022989"/>
    </source>
</evidence>
<keyword evidence="2" id="KW-1003">Cell membrane</keyword>
<feature type="transmembrane region" description="Helical" evidence="8">
    <location>
        <begin position="30"/>
        <end position="54"/>
    </location>
</feature>
<keyword evidence="4 8" id="KW-0812">Transmembrane</keyword>
<dbReference type="PANTHER" id="PTHR37820:SF1">
    <property type="entry name" value="CELL DIVISION PROTEIN FTSQ"/>
    <property type="match status" value="1"/>
</dbReference>
<dbReference type="RefSeq" id="WP_265265600.1">
    <property type="nucleotide sequence ID" value="NZ_JAIHOM010000086.1"/>
</dbReference>
<proteinExistence type="predicted"/>
<evidence type="ECO:0000256" key="2">
    <source>
        <dbReference type="ARBA" id="ARBA00022475"/>
    </source>
</evidence>
<dbReference type="Proteomes" id="UP001526426">
    <property type="component" value="Unassembled WGS sequence"/>
</dbReference>
<comment type="caution">
    <text evidence="10">The sequence shown here is derived from an EMBL/GenBank/DDBJ whole genome shotgun (WGS) entry which is preliminary data.</text>
</comment>
<feature type="domain" description="POTRA" evidence="9">
    <location>
        <begin position="56"/>
        <end position="125"/>
    </location>
</feature>
<dbReference type="PROSITE" id="PS51779">
    <property type="entry name" value="POTRA"/>
    <property type="match status" value="1"/>
</dbReference>
<dbReference type="PANTHER" id="PTHR37820">
    <property type="entry name" value="CELL DIVISION PROTEIN DIVIB"/>
    <property type="match status" value="1"/>
</dbReference>
<keyword evidence="6 8" id="KW-0472">Membrane</keyword>
<gene>
    <name evidence="10" type="ORF">K4A83_15860</name>
</gene>
<evidence type="ECO:0000259" key="9">
    <source>
        <dbReference type="PROSITE" id="PS51779"/>
    </source>
</evidence>
<sequence length="268" mass="30216">MTVIASISSNDLKSRRQQLKRRRQVKLIQTIWRSLFVGSLTGGLVWVVTLPNWVIYEPDQVEIEGNHLLPVAAIRSLLPLDYPQPIIELEPQKLTQEIEAIAPIAKATVTRKLLPPSLTVIIQERRPVAIARSSQPSHHTPGELEMGFIDAEGVWLPKSSYGDLDSLPDPPKLVVVGLTHLLLPYWSEIYQNVQRSTVQIQEINLQSPGNLTLTTEIGKVHLGAYNSNRFPEQLRVLAEMRDLPTHIQDRKIRYIDLSSPDSPSIELD</sequence>
<evidence type="ECO:0000256" key="8">
    <source>
        <dbReference type="SAM" id="Phobius"/>
    </source>
</evidence>
<name>A0ABT3L9F8_9CYAN</name>
<evidence type="ECO:0000313" key="11">
    <source>
        <dbReference type="Proteomes" id="UP001526426"/>
    </source>
</evidence>
<keyword evidence="11" id="KW-1185">Reference proteome</keyword>
<comment type="subcellular location">
    <subcellularLocation>
        <location evidence="1">Membrane</location>
    </subcellularLocation>
</comment>